<gene>
    <name evidence="2" type="ORF">T01_10672</name>
</gene>
<dbReference type="AlphaFoldDB" id="A0A0V1AQF6"/>
<reference evidence="2 3" key="1">
    <citation type="submission" date="2015-01" db="EMBL/GenBank/DDBJ databases">
        <title>Evolution of Trichinella species and genotypes.</title>
        <authorList>
            <person name="Korhonen P.K."/>
            <person name="Edoardo P."/>
            <person name="Giuseppe L.R."/>
            <person name="Gasser R.B."/>
        </authorList>
    </citation>
    <scope>NUCLEOTIDE SEQUENCE [LARGE SCALE GENOMIC DNA]</scope>
    <source>
        <strain evidence="2">ISS3</strain>
    </source>
</reference>
<keyword evidence="1" id="KW-1133">Transmembrane helix</keyword>
<accession>A0A0V1AQF6</accession>
<dbReference type="InParanoid" id="A0A0V1AQF6"/>
<organism evidence="2 3">
    <name type="scientific">Trichinella spiralis</name>
    <name type="common">Trichina worm</name>
    <dbReference type="NCBI Taxonomy" id="6334"/>
    <lineage>
        <taxon>Eukaryota</taxon>
        <taxon>Metazoa</taxon>
        <taxon>Ecdysozoa</taxon>
        <taxon>Nematoda</taxon>
        <taxon>Enoplea</taxon>
        <taxon>Dorylaimia</taxon>
        <taxon>Trichinellida</taxon>
        <taxon>Trichinellidae</taxon>
        <taxon>Trichinella</taxon>
    </lineage>
</organism>
<dbReference type="EMBL" id="JYDH01000298">
    <property type="protein sequence ID" value="KRY26996.1"/>
    <property type="molecule type" value="Genomic_DNA"/>
</dbReference>
<comment type="caution">
    <text evidence="2">The sequence shown here is derived from an EMBL/GenBank/DDBJ whole genome shotgun (WGS) entry which is preliminary data.</text>
</comment>
<keyword evidence="1" id="KW-0812">Transmembrane</keyword>
<evidence type="ECO:0000313" key="2">
    <source>
        <dbReference type="EMBL" id="KRY26996.1"/>
    </source>
</evidence>
<sequence length="124" mass="14519">MPISKMRFELSSYVPHGSKADVKMTYRLTIGDIEEVISSYFLLMFFTLIMKTMINNEDDILKSRSSLWKWNNMILLLVIAMSRIEVALIKIYFDATNRFRNKDALYNSEADLKRNVYGYSLEPA</sequence>
<feature type="transmembrane region" description="Helical" evidence="1">
    <location>
        <begin position="74"/>
        <end position="93"/>
    </location>
</feature>
<protein>
    <submittedName>
        <fullName evidence="2">Uncharacterized protein</fullName>
    </submittedName>
</protein>
<evidence type="ECO:0000256" key="1">
    <source>
        <dbReference type="SAM" id="Phobius"/>
    </source>
</evidence>
<keyword evidence="3" id="KW-1185">Reference proteome</keyword>
<keyword evidence="1" id="KW-0472">Membrane</keyword>
<name>A0A0V1AQF6_TRISP</name>
<dbReference type="Proteomes" id="UP000054776">
    <property type="component" value="Unassembled WGS sequence"/>
</dbReference>
<proteinExistence type="predicted"/>
<evidence type="ECO:0000313" key="3">
    <source>
        <dbReference type="Proteomes" id="UP000054776"/>
    </source>
</evidence>
<feature type="transmembrane region" description="Helical" evidence="1">
    <location>
        <begin position="36"/>
        <end position="54"/>
    </location>
</feature>